<protein>
    <submittedName>
        <fullName evidence="1">Uncharacterized protein</fullName>
    </submittedName>
</protein>
<proteinExistence type="predicted"/>
<dbReference type="EMBL" id="KN414646">
    <property type="protein sequence ID" value="KHG20026.1"/>
    <property type="molecule type" value="Genomic_DNA"/>
</dbReference>
<organism evidence="1 2">
    <name type="scientific">Gossypium arboreum</name>
    <name type="common">Tree cotton</name>
    <name type="synonym">Gossypium nanking</name>
    <dbReference type="NCBI Taxonomy" id="29729"/>
    <lineage>
        <taxon>Eukaryota</taxon>
        <taxon>Viridiplantae</taxon>
        <taxon>Streptophyta</taxon>
        <taxon>Embryophyta</taxon>
        <taxon>Tracheophyta</taxon>
        <taxon>Spermatophyta</taxon>
        <taxon>Magnoliopsida</taxon>
        <taxon>eudicotyledons</taxon>
        <taxon>Gunneridae</taxon>
        <taxon>Pentapetalae</taxon>
        <taxon>rosids</taxon>
        <taxon>malvids</taxon>
        <taxon>Malvales</taxon>
        <taxon>Malvaceae</taxon>
        <taxon>Malvoideae</taxon>
        <taxon>Gossypium</taxon>
    </lineage>
</organism>
<sequence>MERDERLKVCMAWSEAVCGRAGMKCAGYARMEATVVEAFYGQRFKTRAC</sequence>
<evidence type="ECO:0000313" key="2">
    <source>
        <dbReference type="Proteomes" id="UP000032142"/>
    </source>
</evidence>
<evidence type="ECO:0000313" key="1">
    <source>
        <dbReference type="EMBL" id="KHG20026.1"/>
    </source>
</evidence>
<accession>A0A0B0P9J3</accession>
<keyword evidence="2" id="KW-1185">Reference proteome</keyword>
<dbReference type="AlphaFoldDB" id="A0A0B0P9J3"/>
<reference evidence="2" key="1">
    <citation type="submission" date="2014-09" db="EMBL/GenBank/DDBJ databases">
        <authorList>
            <person name="Mudge J."/>
            <person name="Ramaraj T."/>
            <person name="Lindquist I.E."/>
            <person name="Bharti A.K."/>
            <person name="Sundararajan A."/>
            <person name="Cameron C.T."/>
            <person name="Woodward J.E."/>
            <person name="May G.D."/>
            <person name="Brubaker C."/>
            <person name="Broadhvest J."/>
            <person name="Wilkins T.A."/>
        </authorList>
    </citation>
    <scope>NUCLEOTIDE SEQUENCE</scope>
    <source>
        <strain evidence="2">cv. AKA8401</strain>
    </source>
</reference>
<gene>
    <name evidence="1" type="ORF">F383_24402</name>
</gene>
<dbReference type="Proteomes" id="UP000032142">
    <property type="component" value="Unassembled WGS sequence"/>
</dbReference>
<name>A0A0B0P9J3_GOSAR</name>